<dbReference type="Proteomes" id="UP001172386">
    <property type="component" value="Unassembled WGS sequence"/>
</dbReference>
<proteinExistence type="predicted"/>
<reference evidence="1" key="1">
    <citation type="submission" date="2022-10" db="EMBL/GenBank/DDBJ databases">
        <title>Culturing micro-colonial fungi from biological soil crusts in the Mojave desert and describing Neophaeococcomyces mojavensis, and introducing the new genera and species Taxawa tesnikishii.</title>
        <authorList>
            <person name="Kurbessoian T."/>
            <person name="Stajich J.E."/>
        </authorList>
    </citation>
    <scope>NUCLEOTIDE SEQUENCE</scope>
    <source>
        <strain evidence="1">JES_112</strain>
    </source>
</reference>
<name>A0ACC3A302_9EURO</name>
<sequence length="226" mass="25435">MPPPFGPFAGAGRPRGPPPFVVQILRAPLTLNNIIALAITMSVRRSLKAEALDAGRKPCMMTSDAAFSFLALIFAMSIGHNVLSVMRFHRIRREVFGESMCAARRRWKQRGEIVLDEEEMKARMEKFREMGKRLPSIFISTADLFLAMVFLGLFIWTTLLAKKWGKVELSVAYSSIGALVACVFNLIIGINGVKFWVRQHKKQQESKLEEATNEHVADVKEKLLSN</sequence>
<accession>A0ACC3A302</accession>
<comment type="caution">
    <text evidence="1">The sequence shown here is derived from an EMBL/GenBank/DDBJ whole genome shotgun (WGS) entry which is preliminary data.</text>
</comment>
<protein>
    <submittedName>
        <fullName evidence="1">Uncharacterized protein</fullName>
    </submittedName>
</protein>
<dbReference type="EMBL" id="JAPDRQ010000116">
    <property type="protein sequence ID" value="KAJ9654609.1"/>
    <property type="molecule type" value="Genomic_DNA"/>
</dbReference>
<gene>
    <name evidence="1" type="ORF">H2198_006355</name>
</gene>
<evidence type="ECO:0000313" key="2">
    <source>
        <dbReference type="Proteomes" id="UP001172386"/>
    </source>
</evidence>
<evidence type="ECO:0000313" key="1">
    <source>
        <dbReference type="EMBL" id="KAJ9654609.1"/>
    </source>
</evidence>
<organism evidence="1 2">
    <name type="scientific">Neophaeococcomyces mojaviensis</name>
    <dbReference type="NCBI Taxonomy" id="3383035"/>
    <lineage>
        <taxon>Eukaryota</taxon>
        <taxon>Fungi</taxon>
        <taxon>Dikarya</taxon>
        <taxon>Ascomycota</taxon>
        <taxon>Pezizomycotina</taxon>
        <taxon>Eurotiomycetes</taxon>
        <taxon>Chaetothyriomycetidae</taxon>
        <taxon>Chaetothyriales</taxon>
        <taxon>Chaetothyriales incertae sedis</taxon>
        <taxon>Neophaeococcomyces</taxon>
    </lineage>
</organism>
<keyword evidence="2" id="KW-1185">Reference proteome</keyword>